<evidence type="ECO:0000256" key="1">
    <source>
        <dbReference type="ARBA" id="ARBA00001974"/>
    </source>
</evidence>
<dbReference type="InterPro" id="IPR046373">
    <property type="entry name" value="Acyl-CoA_Oxase/DH_mid-dom_sf"/>
</dbReference>
<comment type="similarity">
    <text evidence="2">Belongs to the acyl-CoA dehydrogenase family.</text>
</comment>
<gene>
    <name evidence="8" type="ORF">MMAD_55200</name>
</gene>
<dbReference type="EMBL" id="AP022611">
    <property type="protein sequence ID" value="BBZ31225.1"/>
    <property type="molecule type" value="Genomic_DNA"/>
</dbReference>
<dbReference type="InterPro" id="IPR036250">
    <property type="entry name" value="AcylCo_DH-like_C"/>
</dbReference>
<dbReference type="SUPFAM" id="SSF56645">
    <property type="entry name" value="Acyl-CoA dehydrogenase NM domain-like"/>
    <property type="match status" value="1"/>
</dbReference>
<dbReference type="Gene3D" id="1.10.540.10">
    <property type="entry name" value="Acyl-CoA dehydrogenase/oxidase, N-terminal domain"/>
    <property type="match status" value="1"/>
</dbReference>
<evidence type="ECO:0000256" key="2">
    <source>
        <dbReference type="ARBA" id="ARBA00009347"/>
    </source>
</evidence>
<evidence type="ECO:0000313" key="8">
    <source>
        <dbReference type="EMBL" id="BBZ31225.1"/>
    </source>
</evidence>
<dbReference type="Pfam" id="PF02771">
    <property type="entry name" value="Acyl-CoA_dh_N"/>
    <property type="match status" value="1"/>
</dbReference>
<dbReference type="RefSeq" id="WP_163744699.1">
    <property type="nucleotide sequence ID" value="NZ_AP022611.1"/>
</dbReference>
<evidence type="ECO:0000256" key="5">
    <source>
        <dbReference type="ARBA" id="ARBA00023002"/>
    </source>
</evidence>
<dbReference type="InterPro" id="IPR037069">
    <property type="entry name" value="AcylCoA_DH/ox_N_sf"/>
</dbReference>
<keyword evidence="8" id="KW-0614">Plasmid</keyword>
<dbReference type="PANTHER" id="PTHR43884:SF20">
    <property type="entry name" value="ACYL-COA DEHYDROGENASE FADE28"/>
    <property type="match status" value="1"/>
</dbReference>
<keyword evidence="5" id="KW-0560">Oxidoreductase</keyword>
<reference evidence="8 9" key="1">
    <citation type="journal article" date="2019" name="Emerg. Microbes Infect.">
        <title>Comprehensive subspecies identification of 175 nontuberculous mycobacteria species based on 7547 genomic profiles.</title>
        <authorList>
            <person name="Matsumoto Y."/>
            <person name="Kinjo T."/>
            <person name="Motooka D."/>
            <person name="Nabeya D."/>
            <person name="Jung N."/>
            <person name="Uechi K."/>
            <person name="Horii T."/>
            <person name="Iida T."/>
            <person name="Fujita J."/>
            <person name="Nakamura S."/>
        </authorList>
    </citation>
    <scope>NUCLEOTIDE SEQUENCE [LARGE SCALE GENOMIC DNA]</scope>
    <source>
        <strain evidence="8 9">JCM 13574</strain>
        <plasmid evidence="9">pjcm13574 dna</plasmid>
    </source>
</reference>
<geneLocation type="plasmid" evidence="9">
    <name>pjcm13574 dna</name>
</geneLocation>
<dbReference type="Gene3D" id="1.20.140.10">
    <property type="entry name" value="Butyryl-CoA Dehydrogenase, subunit A, domain 3"/>
    <property type="match status" value="1"/>
</dbReference>
<proteinExistence type="inferred from homology"/>
<keyword evidence="9" id="KW-1185">Reference proteome</keyword>
<evidence type="ECO:0000259" key="7">
    <source>
        <dbReference type="Pfam" id="PF02771"/>
    </source>
</evidence>
<evidence type="ECO:0000256" key="3">
    <source>
        <dbReference type="ARBA" id="ARBA00022630"/>
    </source>
</evidence>
<dbReference type="Pfam" id="PF00441">
    <property type="entry name" value="Acyl-CoA_dh_1"/>
    <property type="match status" value="1"/>
</dbReference>
<protein>
    <submittedName>
        <fullName evidence="8">Acyl-CoA dehydrogenase</fullName>
    </submittedName>
</protein>
<feature type="domain" description="Acyl-CoA dehydrogenase/oxidase N-terminal" evidence="7">
    <location>
        <begin position="11"/>
        <end position="120"/>
    </location>
</feature>
<dbReference type="GO" id="GO:0003995">
    <property type="term" value="F:acyl-CoA dehydrogenase activity"/>
    <property type="evidence" value="ECO:0007669"/>
    <property type="project" value="TreeGrafter"/>
</dbReference>
<accession>A0A7I7XPV4</accession>
<sequence>MTREFAFSEDFFELKAMLRQFCDEVSPETAVRNTMESADGVDRATWRRLGTELGVLGLAVPTEFGGDGAGLVMAAGVVEELGAALLCGPVVGTLCLAIPTLCAVSDAAVRDLHLPGLMSGARIATLALPSPRGVFDAELVEVSATGDDGGWTLSGIVDHVVDGSVADTLFVAARTADGVALFAVDATSDGVTRQPLSTMDLTRRQARVVFDQCAGALVAAEAETPEVCTRALLHAAVLLAAEQVGGAQRMLDATVAHVSSRLQFGQPIGAFQAVKHRCANMLVALEQARTATYHAAWALDDDSDDPRLAASLARVVASEAYTWISTSAIQLHGGLGFTWEGLPHLYFKRATTDALILGSVEDHVALVGNAAIDAQIAFEDGWALAGSTR</sequence>
<feature type="domain" description="Acyl-CoA dehydrogenase/oxidase C-terminal" evidence="6">
    <location>
        <begin position="227"/>
        <end position="369"/>
    </location>
</feature>
<dbReference type="Proteomes" id="UP000466517">
    <property type="component" value="Plasmid pJCM13574"/>
</dbReference>
<dbReference type="InterPro" id="IPR013786">
    <property type="entry name" value="AcylCoA_DH/ox_N"/>
</dbReference>
<dbReference type="InterPro" id="IPR009075">
    <property type="entry name" value="AcylCo_DH/oxidase_C"/>
</dbReference>
<organism evidence="8 9">
    <name type="scientific">Mycolicibacterium madagascariense</name>
    <dbReference type="NCBI Taxonomy" id="212765"/>
    <lineage>
        <taxon>Bacteria</taxon>
        <taxon>Bacillati</taxon>
        <taxon>Actinomycetota</taxon>
        <taxon>Actinomycetes</taxon>
        <taxon>Mycobacteriales</taxon>
        <taxon>Mycobacteriaceae</taxon>
        <taxon>Mycolicibacterium</taxon>
    </lineage>
</organism>
<keyword evidence="4" id="KW-0274">FAD</keyword>
<dbReference type="GO" id="GO:0050660">
    <property type="term" value="F:flavin adenine dinucleotide binding"/>
    <property type="evidence" value="ECO:0007669"/>
    <property type="project" value="InterPro"/>
</dbReference>
<keyword evidence="3" id="KW-0285">Flavoprotein</keyword>
<evidence type="ECO:0000313" key="9">
    <source>
        <dbReference type="Proteomes" id="UP000466517"/>
    </source>
</evidence>
<comment type="cofactor">
    <cofactor evidence="1">
        <name>FAD</name>
        <dbReference type="ChEBI" id="CHEBI:57692"/>
    </cofactor>
</comment>
<name>A0A7I7XPV4_9MYCO</name>
<dbReference type="SUPFAM" id="SSF47203">
    <property type="entry name" value="Acyl-CoA dehydrogenase C-terminal domain-like"/>
    <property type="match status" value="1"/>
</dbReference>
<dbReference type="PANTHER" id="PTHR43884">
    <property type="entry name" value="ACYL-COA DEHYDROGENASE"/>
    <property type="match status" value="1"/>
</dbReference>
<evidence type="ECO:0000256" key="4">
    <source>
        <dbReference type="ARBA" id="ARBA00022827"/>
    </source>
</evidence>
<evidence type="ECO:0000259" key="6">
    <source>
        <dbReference type="Pfam" id="PF00441"/>
    </source>
</evidence>
<dbReference type="CDD" id="cd00567">
    <property type="entry name" value="ACAD"/>
    <property type="match status" value="1"/>
</dbReference>
<dbReference type="Gene3D" id="2.40.110.10">
    <property type="entry name" value="Butyryl-CoA Dehydrogenase, subunit A, domain 2"/>
    <property type="match status" value="1"/>
</dbReference>
<dbReference type="KEGG" id="mmag:MMAD_55200"/>
<dbReference type="AlphaFoldDB" id="A0A7I7XPV4"/>
<dbReference type="InterPro" id="IPR009100">
    <property type="entry name" value="AcylCoA_DH/oxidase_NM_dom_sf"/>
</dbReference>